<feature type="signal peptide" evidence="1">
    <location>
        <begin position="1"/>
        <end position="21"/>
    </location>
</feature>
<evidence type="ECO:0000313" key="2">
    <source>
        <dbReference type="EMBL" id="CTQ34300.1"/>
    </source>
</evidence>
<keyword evidence="3" id="KW-1185">Reference proteome</keyword>
<evidence type="ECO:0000313" key="3">
    <source>
        <dbReference type="Proteomes" id="UP000048908"/>
    </source>
</evidence>
<dbReference type="STRING" id="282197.SAMN04488517_10343"/>
<organism evidence="2 3">
    <name type="scientific">Jannaschia rubra</name>
    <dbReference type="NCBI Taxonomy" id="282197"/>
    <lineage>
        <taxon>Bacteria</taxon>
        <taxon>Pseudomonadati</taxon>
        <taxon>Pseudomonadota</taxon>
        <taxon>Alphaproteobacteria</taxon>
        <taxon>Rhodobacterales</taxon>
        <taxon>Roseobacteraceae</taxon>
        <taxon>Jannaschia</taxon>
    </lineage>
</organism>
<dbReference type="AlphaFoldDB" id="A0A0M6XT77"/>
<evidence type="ECO:0000256" key="1">
    <source>
        <dbReference type="SAM" id="SignalP"/>
    </source>
</evidence>
<reference evidence="2 3" key="1">
    <citation type="submission" date="2015-07" db="EMBL/GenBank/DDBJ databases">
        <authorList>
            <person name="Noorani M."/>
        </authorList>
    </citation>
    <scope>NUCLEOTIDE SEQUENCE [LARGE SCALE GENOMIC DNA]</scope>
    <source>
        <strain evidence="2 3">CECT 5088</strain>
    </source>
</reference>
<name>A0A0M6XT77_9RHOB</name>
<protein>
    <recommendedName>
        <fullName evidence="4">5-aminolevulic acid synthase</fullName>
    </recommendedName>
</protein>
<sequence>MIRATLLSLTLALTAPLPAAAQGVPDQASAKRMLFATRNAQLLIVRQPFLSEADLATLREMPKVAQLKYYGAMAANPAEGLQSESTRGAFNFHSVEEARAAALRACGQGCVVVAEVRPRGYQDGRPLTLSQDASRTVAGRDFGRAGTNAALAISPSTGAWALGDGAQAAVAACAAKGAGDCKTAVGR</sequence>
<dbReference type="RefSeq" id="WP_055683672.1">
    <property type="nucleotide sequence ID" value="NZ_CXPG01000021.1"/>
</dbReference>
<gene>
    <name evidence="2" type="ORF">JAN5088_03094</name>
</gene>
<dbReference type="EMBL" id="CXPG01000021">
    <property type="protein sequence ID" value="CTQ34300.1"/>
    <property type="molecule type" value="Genomic_DNA"/>
</dbReference>
<keyword evidence="1" id="KW-0732">Signal</keyword>
<accession>A0A0M6XT77</accession>
<dbReference type="Proteomes" id="UP000048908">
    <property type="component" value="Unassembled WGS sequence"/>
</dbReference>
<proteinExistence type="predicted"/>
<feature type="chain" id="PRO_5005807164" description="5-aminolevulic acid synthase" evidence="1">
    <location>
        <begin position="22"/>
        <end position="187"/>
    </location>
</feature>
<evidence type="ECO:0008006" key="4">
    <source>
        <dbReference type="Google" id="ProtNLM"/>
    </source>
</evidence>